<dbReference type="EMBL" id="DRIG01000058">
    <property type="protein sequence ID" value="HEC78550.1"/>
    <property type="molecule type" value="Genomic_DNA"/>
</dbReference>
<reference evidence="1" key="1">
    <citation type="journal article" date="2020" name="mSystems">
        <title>Genome- and Community-Level Interaction Insights into Carbon Utilization and Element Cycling Functions of Hydrothermarchaeota in Hydrothermal Sediment.</title>
        <authorList>
            <person name="Zhou Z."/>
            <person name="Liu Y."/>
            <person name="Xu W."/>
            <person name="Pan J."/>
            <person name="Luo Z.H."/>
            <person name="Li M."/>
        </authorList>
    </citation>
    <scope>NUCLEOTIDE SEQUENCE</scope>
    <source>
        <strain evidence="1">HyVt-388</strain>
    </source>
</reference>
<proteinExistence type="predicted"/>
<dbReference type="InterPro" id="IPR019734">
    <property type="entry name" value="TPR_rpt"/>
</dbReference>
<sequence length="239" mass="27461">MILLFLFLNIEVHSKIDSLSSLLDKAPQLSTILELNRCYLKLSDFDKGIELLKKYEKNSSWEEKPVLLFAIAEDYFFSGRLLEARKEYLLLSTKYPRADITNDALERLYLIESVKENTALLKRLAYALYLFHIGNFDSAEDSLKPLLKSTAGVHACYYLALLYKERGELPLALSALEESFNTSPAQKMNNALLLYAELLIQLDKKKEAQRILEELLVNTPSSIYAVRARRMLKQELGKE</sequence>
<dbReference type="Pfam" id="PF13174">
    <property type="entry name" value="TPR_6"/>
    <property type="match status" value="1"/>
</dbReference>
<comment type="caution">
    <text evidence="1">The sequence shown here is derived from an EMBL/GenBank/DDBJ whole genome shotgun (WGS) entry which is preliminary data.</text>
</comment>
<evidence type="ECO:0000313" key="1">
    <source>
        <dbReference type="EMBL" id="HEC78550.1"/>
    </source>
</evidence>
<dbReference type="Gene3D" id="1.25.40.10">
    <property type="entry name" value="Tetratricopeptide repeat domain"/>
    <property type="match status" value="2"/>
</dbReference>
<dbReference type="InterPro" id="IPR011990">
    <property type="entry name" value="TPR-like_helical_dom_sf"/>
</dbReference>
<gene>
    <name evidence="1" type="ORF">ENI34_05325</name>
</gene>
<protein>
    <submittedName>
        <fullName evidence="1">Tetratricopeptide repeat protein</fullName>
    </submittedName>
</protein>
<evidence type="ECO:0000313" key="2">
    <source>
        <dbReference type="Proteomes" id="UP000885826"/>
    </source>
</evidence>
<dbReference type="AlphaFoldDB" id="A0A9C9K041"/>
<dbReference type="SUPFAM" id="SSF48452">
    <property type="entry name" value="TPR-like"/>
    <property type="match status" value="2"/>
</dbReference>
<name>A0A9C9K041_UNCW3</name>
<dbReference type="Proteomes" id="UP000885826">
    <property type="component" value="Unassembled WGS sequence"/>
</dbReference>
<organism evidence="1 2">
    <name type="scientific">candidate division WOR-3 bacterium</name>
    <dbReference type="NCBI Taxonomy" id="2052148"/>
    <lineage>
        <taxon>Bacteria</taxon>
        <taxon>Bacteria division WOR-3</taxon>
    </lineage>
</organism>
<accession>A0A9C9K041</accession>